<gene>
    <name evidence="1" type="ORF">DEVEQU_00145</name>
</gene>
<keyword evidence="2" id="KW-1185">Reference proteome</keyword>
<reference evidence="1 2" key="1">
    <citation type="submission" date="2018-12" db="EMBL/GenBank/DDBJ databases">
        <authorList>
            <person name="Criscuolo A."/>
        </authorList>
    </citation>
    <scope>NUCLEOTIDE SEQUENCE [LARGE SCALE GENOMIC DNA]</scope>
    <source>
        <strain evidence="1">ACIP1116281</strain>
    </source>
</reference>
<name>A0A447I6E6_9HYPH</name>
<evidence type="ECO:0000313" key="2">
    <source>
        <dbReference type="Proteomes" id="UP000268844"/>
    </source>
</evidence>
<proteinExistence type="predicted"/>
<dbReference type="EMBL" id="UZWD01000004">
    <property type="protein sequence ID" value="VDS03025.1"/>
    <property type="molecule type" value="Genomic_DNA"/>
</dbReference>
<organism evidence="1 2">
    <name type="scientific">Devosia equisanguinis</name>
    <dbReference type="NCBI Taxonomy" id="2490941"/>
    <lineage>
        <taxon>Bacteria</taxon>
        <taxon>Pseudomonadati</taxon>
        <taxon>Pseudomonadota</taxon>
        <taxon>Alphaproteobacteria</taxon>
        <taxon>Hyphomicrobiales</taxon>
        <taxon>Devosiaceae</taxon>
        <taxon>Devosia</taxon>
    </lineage>
</organism>
<protein>
    <recommendedName>
        <fullName evidence="3">DUF2946 domain-containing protein</fullName>
    </recommendedName>
</protein>
<accession>A0A447I6E6</accession>
<dbReference type="Proteomes" id="UP000268844">
    <property type="component" value="Unassembled WGS sequence"/>
</dbReference>
<evidence type="ECO:0008006" key="3">
    <source>
        <dbReference type="Google" id="ProtNLM"/>
    </source>
</evidence>
<sequence length="117" mass="12591">MQKLRPYLSEVTRALLVLALVMLNLGMQPLPSVAFDGLSFTVVGTENCGLPDDSGRNDHIPCHACRVGADIILPAPPNVAEPLKLDVFLLYYSYTNDTAPSATVSAAHRSRGPPLFV</sequence>
<dbReference type="AlphaFoldDB" id="A0A447I6E6"/>
<evidence type="ECO:0000313" key="1">
    <source>
        <dbReference type="EMBL" id="VDS03025.1"/>
    </source>
</evidence>